<name>A0A8T3D4Y4_9TELE</name>
<gene>
    <name evidence="2" type="ORF">AGOR_G00155710</name>
</gene>
<feature type="compositionally biased region" description="Polar residues" evidence="1">
    <location>
        <begin position="173"/>
        <end position="185"/>
    </location>
</feature>
<dbReference type="Proteomes" id="UP000829720">
    <property type="component" value="Unassembled WGS sequence"/>
</dbReference>
<organism evidence="2 3">
    <name type="scientific">Albula goreensis</name>
    <dbReference type="NCBI Taxonomy" id="1534307"/>
    <lineage>
        <taxon>Eukaryota</taxon>
        <taxon>Metazoa</taxon>
        <taxon>Chordata</taxon>
        <taxon>Craniata</taxon>
        <taxon>Vertebrata</taxon>
        <taxon>Euteleostomi</taxon>
        <taxon>Actinopterygii</taxon>
        <taxon>Neopterygii</taxon>
        <taxon>Teleostei</taxon>
        <taxon>Albuliformes</taxon>
        <taxon>Albulidae</taxon>
        <taxon>Albula</taxon>
    </lineage>
</organism>
<dbReference type="OrthoDB" id="9898538at2759"/>
<feature type="compositionally biased region" description="Polar residues" evidence="1">
    <location>
        <begin position="400"/>
        <end position="410"/>
    </location>
</feature>
<keyword evidence="3" id="KW-1185">Reference proteome</keyword>
<dbReference type="InterPro" id="IPR026152">
    <property type="entry name" value="SARG"/>
</dbReference>
<feature type="compositionally biased region" description="Polar residues" evidence="1">
    <location>
        <begin position="441"/>
        <end position="453"/>
    </location>
</feature>
<dbReference type="EMBL" id="JAERUA010000014">
    <property type="protein sequence ID" value="KAI1890637.1"/>
    <property type="molecule type" value="Genomic_DNA"/>
</dbReference>
<feature type="compositionally biased region" description="Low complexity" evidence="1">
    <location>
        <begin position="277"/>
        <end position="288"/>
    </location>
</feature>
<evidence type="ECO:0000256" key="1">
    <source>
        <dbReference type="SAM" id="MobiDB-lite"/>
    </source>
</evidence>
<evidence type="ECO:0000313" key="2">
    <source>
        <dbReference type="EMBL" id="KAI1890637.1"/>
    </source>
</evidence>
<dbReference type="PANTHER" id="PTHR21555:SF0">
    <property type="entry name" value="SPECIFICALLY ANDROGEN-REGULATED GENE PROTEIN"/>
    <property type="match status" value="1"/>
</dbReference>
<evidence type="ECO:0000313" key="3">
    <source>
        <dbReference type="Proteomes" id="UP000829720"/>
    </source>
</evidence>
<dbReference type="PANTHER" id="PTHR21555">
    <property type="entry name" value="SPECIFICALLY ANDROGEN-REGULATED GENE PROTEIN"/>
    <property type="match status" value="1"/>
</dbReference>
<dbReference type="AlphaFoldDB" id="A0A8T3D4Y4"/>
<dbReference type="Pfam" id="PF15385">
    <property type="entry name" value="SARG"/>
    <property type="match status" value="2"/>
</dbReference>
<feature type="region of interest" description="Disordered" evidence="1">
    <location>
        <begin position="159"/>
        <end position="459"/>
    </location>
</feature>
<feature type="compositionally biased region" description="Basic and acidic residues" evidence="1">
    <location>
        <begin position="430"/>
        <end position="439"/>
    </location>
</feature>
<proteinExistence type="predicted"/>
<evidence type="ECO:0008006" key="4">
    <source>
        <dbReference type="Google" id="ProtNLM"/>
    </source>
</evidence>
<accession>A0A8T3D4Y4</accession>
<reference evidence="2" key="1">
    <citation type="submission" date="2021-01" db="EMBL/GenBank/DDBJ databases">
        <authorList>
            <person name="Zahm M."/>
            <person name="Roques C."/>
            <person name="Cabau C."/>
            <person name="Klopp C."/>
            <person name="Donnadieu C."/>
            <person name="Jouanno E."/>
            <person name="Lampietro C."/>
            <person name="Louis A."/>
            <person name="Herpin A."/>
            <person name="Echchiki A."/>
            <person name="Berthelot C."/>
            <person name="Parey E."/>
            <person name="Roest-Crollius H."/>
            <person name="Braasch I."/>
            <person name="Postlethwait J."/>
            <person name="Bobe J."/>
            <person name="Montfort J."/>
            <person name="Bouchez O."/>
            <person name="Begum T."/>
            <person name="Mejri S."/>
            <person name="Adams A."/>
            <person name="Chen W.-J."/>
            <person name="Guiguen Y."/>
        </authorList>
    </citation>
    <scope>NUCLEOTIDE SEQUENCE</scope>
    <source>
        <tissue evidence="2">Blood</tissue>
    </source>
</reference>
<feature type="compositionally biased region" description="Pro residues" evidence="1">
    <location>
        <begin position="413"/>
        <end position="423"/>
    </location>
</feature>
<comment type="caution">
    <text evidence="2">The sequence shown here is derived from an EMBL/GenBank/DDBJ whole genome shotgun (WGS) entry which is preliminary data.</text>
</comment>
<feature type="compositionally biased region" description="Basic and acidic residues" evidence="1">
    <location>
        <begin position="160"/>
        <end position="171"/>
    </location>
</feature>
<protein>
    <recommendedName>
        <fullName evidence="4">Specifically androgen-regulated gene protein</fullName>
    </recommendedName>
</protein>
<sequence>MPKSDTWPGGIAVETLGGMDSAGSCDSVVSINSGFSDDSLEQLSAEERACLMFLEETIESLEADEDSGLSNDEPEPLIAPGSLAAKMADLSSSLALSNLDHNTKYPHDDHIRKVNKDHKSIQGYLVPTPLVLAKNSPPKTDPPSNMSMHPVIMGSCPKQEATEMDRTERKGSQGCQRPDTASSRGPLSYEGLMELRKTAFIKKNTPSSASEIKERAKSPSSQICEGKKPTRPSDSPSQSGIRDETPKPKAIPPTVAPKPSKLPSSIALRAQKALVPNSNSTTNCLSTSPIERVVTDPQRVRREALHKLGLLQDGQSVSGPSLGLVPSSKPQQGQNPPGSSTALAPPQVAPLPITPDQSSGQQRPRSRSDLPPAPKTQFTRPAGVKSATLERSGMGLGSYMASQAAASSHANPHPQPQPQPQPRPRTTSLGERKSLKDVKGNGTQPTTTAQLLSQKPPIPNGVTVAAAAWGQPGQVRQEALRKLGLLRD</sequence>
<feature type="compositionally biased region" description="Polar residues" evidence="1">
    <location>
        <begin position="328"/>
        <end position="342"/>
    </location>
</feature>